<dbReference type="InterPro" id="IPR036388">
    <property type="entry name" value="WH-like_DNA-bd_sf"/>
</dbReference>
<keyword evidence="2" id="KW-0808">Transferase</keyword>
<comment type="caution">
    <text evidence="5">The sequence shown here is derived from an EMBL/GenBank/DDBJ whole genome shotgun (WGS) entry which is preliminary data.</text>
</comment>
<dbReference type="InterPro" id="IPR001077">
    <property type="entry name" value="COMT_C"/>
</dbReference>
<evidence type="ECO:0000259" key="4">
    <source>
        <dbReference type="Pfam" id="PF00891"/>
    </source>
</evidence>
<dbReference type="InterPro" id="IPR029063">
    <property type="entry name" value="SAM-dependent_MTases_sf"/>
</dbReference>
<name>A0A8H3F5A2_9LECA</name>
<organism evidence="5 6">
    <name type="scientific">Gomphillus americanus</name>
    <dbReference type="NCBI Taxonomy" id="1940652"/>
    <lineage>
        <taxon>Eukaryota</taxon>
        <taxon>Fungi</taxon>
        <taxon>Dikarya</taxon>
        <taxon>Ascomycota</taxon>
        <taxon>Pezizomycotina</taxon>
        <taxon>Lecanoromycetes</taxon>
        <taxon>OSLEUM clade</taxon>
        <taxon>Ostropomycetidae</taxon>
        <taxon>Ostropales</taxon>
        <taxon>Graphidaceae</taxon>
        <taxon>Gomphilloideae</taxon>
        <taxon>Gomphillus</taxon>
    </lineage>
</organism>
<dbReference type="PROSITE" id="PS51683">
    <property type="entry name" value="SAM_OMT_II"/>
    <property type="match status" value="1"/>
</dbReference>
<evidence type="ECO:0000313" key="6">
    <source>
        <dbReference type="Proteomes" id="UP000664169"/>
    </source>
</evidence>
<keyword evidence="3" id="KW-0949">S-adenosyl-L-methionine</keyword>
<dbReference type="GO" id="GO:0008171">
    <property type="term" value="F:O-methyltransferase activity"/>
    <property type="evidence" value="ECO:0007669"/>
    <property type="project" value="InterPro"/>
</dbReference>
<dbReference type="PANTHER" id="PTHR43712">
    <property type="entry name" value="PUTATIVE (AFU_ORTHOLOGUE AFUA_4G14580)-RELATED"/>
    <property type="match status" value="1"/>
</dbReference>
<dbReference type="SUPFAM" id="SSF46785">
    <property type="entry name" value="Winged helix' DNA-binding domain"/>
    <property type="match status" value="1"/>
</dbReference>
<dbReference type="Gene3D" id="1.10.10.10">
    <property type="entry name" value="Winged helix-like DNA-binding domain superfamily/Winged helix DNA-binding domain"/>
    <property type="match status" value="1"/>
</dbReference>
<evidence type="ECO:0000256" key="1">
    <source>
        <dbReference type="ARBA" id="ARBA00022603"/>
    </source>
</evidence>
<dbReference type="AlphaFoldDB" id="A0A8H3F5A2"/>
<dbReference type="OrthoDB" id="1606438at2759"/>
<protein>
    <recommendedName>
        <fullName evidence="4">O-methyltransferase C-terminal domain-containing protein</fullName>
    </recommendedName>
</protein>
<dbReference type="InterPro" id="IPR016461">
    <property type="entry name" value="COMT-like"/>
</dbReference>
<dbReference type="InterPro" id="IPR036390">
    <property type="entry name" value="WH_DNA-bd_sf"/>
</dbReference>
<reference evidence="5" key="1">
    <citation type="submission" date="2021-03" db="EMBL/GenBank/DDBJ databases">
        <authorList>
            <person name="Tagirdzhanova G."/>
        </authorList>
    </citation>
    <scope>NUCLEOTIDE SEQUENCE</scope>
</reference>
<dbReference type="EMBL" id="CAJPDQ010000013">
    <property type="protein sequence ID" value="CAF9918421.1"/>
    <property type="molecule type" value="Genomic_DNA"/>
</dbReference>
<evidence type="ECO:0000313" key="5">
    <source>
        <dbReference type="EMBL" id="CAF9918421.1"/>
    </source>
</evidence>
<gene>
    <name evidence="5" type="ORF">GOMPHAMPRED_001515</name>
</gene>
<evidence type="ECO:0000256" key="3">
    <source>
        <dbReference type="ARBA" id="ARBA00022691"/>
    </source>
</evidence>
<dbReference type="SUPFAM" id="SSF53335">
    <property type="entry name" value="S-adenosyl-L-methionine-dependent methyltransferases"/>
    <property type="match status" value="1"/>
</dbReference>
<dbReference type="Gene3D" id="3.40.50.150">
    <property type="entry name" value="Vaccinia Virus protein VP39"/>
    <property type="match status" value="1"/>
</dbReference>
<dbReference type="Proteomes" id="UP000664169">
    <property type="component" value="Unassembled WGS sequence"/>
</dbReference>
<dbReference type="PANTHER" id="PTHR43712:SF12">
    <property type="entry name" value="STERIGMATOCYSTIN 8-O-METHYLTRANSFERASE"/>
    <property type="match status" value="1"/>
</dbReference>
<evidence type="ECO:0000256" key="2">
    <source>
        <dbReference type="ARBA" id="ARBA00022679"/>
    </source>
</evidence>
<dbReference type="Pfam" id="PF00891">
    <property type="entry name" value="Methyltransf_2"/>
    <property type="match status" value="1"/>
</dbReference>
<keyword evidence="1" id="KW-0489">Methyltransferase</keyword>
<feature type="domain" description="O-methyltransferase C-terminal" evidence="4">
    <location>
        <begin position="179"/>
        <end position="364"/>
    </location>
</feature>
<dbReference type="GO" id="GO:0032259">
    <property type="term" value="P:methylation"/>
    <property type="evidence" value="ECO:0007669"/>
    <property type="project" value="UniProtKB-KW"/>
</dbReference>
<accession>A0A8H3F5A2</accession>
<keyword evidence="6" id="KW-1185">Reference proteome</keyword>
<sequence>MGKFVDLATKILEQCKALEENTSSEHLAQWDEFPDVQLTGPAIMAKLAAQSTLLELQVAMKTPTETVTTLGMRTVTPMVFQALYRFGIAEKVPTEHDASYEDVAKACRLPEQDLRRIVRYLMTWNVFTEPQPNRVAHNGSSRAFRENKLLQQTIGMCTEEIWPSAVHGSSIANSTELDFFQEISKYPTRAKRFADGMTFMGGMPGLGMEPLVGAYNWDALGEATVVDVGGSHGELAKRLLLKYPKLSFVIQDLSSTIDGGHQQSRLSFMEHNFFDKQPVQADAYMFRWIFHDWPDKACTKILQNLIPALKQGARILIMDFCVPEPSQAPRMAEELERTFDLTMWCLNNAKERSKEEWSILIKQADTRFKLENIIMIPGSLLSILDIKWDG</sequence>
<proteinExistence type="predicted"/>